<keyword evidence="2" id="KW-1003">Cell membrane</keyword>
<dbReference type="OrthoDB" id="597333at2"/>
<evidence type="ECO:0000313" key="11">
    <source>
        <dbReference type="Proteomes" id="UP000893823"/>
    </source>
</evidence>
<evidence type="ECO:0000256" key="2">
    <source>
        <dbReference type="ARBA" id="ARBA00022475"/>
    </source>
</evidence>
<dbReference type="Pfam" id="PF00482">
    <property type="entry name" value="T2SSF"/>
    <property type="match status" value="1"/>
</dbReference>
<dbReference type="InterPro" id="IPR018076">
    <property type="entry name" value="T2SS_GspF_dom"/>
</dbReference>
<dbReference type="InterPro" id="IPR042094">
    <property type="entry name" value="T2SS_GspF_sf"/>
</dbReference>
<comment type="subcellular location">
    <subcellularLocation>
        <location evidence="1">Cell membrane</location>
        <topology evidence="1">Multi-pass membrane protein</topology>
    </subcellularLocation>
</comment>
<evidence type="ECO:0000256" key="1">
    <source>
        <dbReference type="ARBA" id="ARBA00004651"/>
    </source>
</evidence>
<evidence type="ECO:0000256" key="3">
    <source>
        <dbReference type="ARBA" id="ARBA00022692"/>
    </source>
</evidence>
<keyword evidence="3 6" id="KW-0812">Transmembrane</keyword>
<evidence type="ECO:0000313" key="9">
    <source>
        <dbReference type="EMBL" id="SDT11826.1"/>
    </source>
</evidence>
<feature type="transmembrane region" description="Helical" evidence="6">
    <location>
        <begin position="257"/>
        <end position="278"/>
    </location>
</feature>
<keyword evidence="5 6" id="KW-0472">Membrane</keyword>
<accession>A0A1H1XSV2</accession>
<reference evidence="8" key="3">
    <citation type="submission" date="2022-06" db="EMBL/GenBank/DDBJ databases">
        <title>Genomic Encyclopedia of Type Strains, Phase III (KMG-III): the genomes of soil and plant-associated and newly described type strains.</title>
        <authorList>
            <person name="Whitman W."/>
        </authorList>
    </citation>
    <scope>NUCLEOTIDE SEQUENCE</scope>
    <source>
        <strain evidence="8">CPCC 202695</strain>
    </source>
</reference>
<evidence type="ECO:0000259" key="7">
    <source>
        <dbReference type="Pfam" id="PF00482"/>
    </source>
</evidence>
<dbReference type="PANTHER" id="PTHR35007:SF1">
    <property type="entry name" value="PILUS ASSEMBLY PROTEIN"/>
    <property type="match status" value="1"/>
</dbReference>
<dbReference type="Proteomes" id="UP000199482">
    <property type="component" value="Chromosome I"/>
</dbReference>
<dbReference type="RefSeq" id="WP_092673071.1">
    <property type="nucleotide sequence ID" value="NZ_BMDN01000001.1"/>
</dbReference>
<evidence type="ECO:0000256" key="5">
    <source>
        <dbReference type="ARBA" id="ARBA00023136"/>
    </source>
</evidence>
<gene>
    <name evidence="8" type="ORF">BCL57_000634</name>
    <name evidence="9" type="ORF">SAMN04489721_2564</name>
</gene>
<dbReference type="Gene3D" id="1.20.81.30">
    <property type="entry name" value="Type II secretion system (T2SS), domain F"/>
    <property type="match status" value="1"/>
</dbReference>
<keyword evidence="4 6" id="KW-1133">Transmembrane helix</keyword>
<name>A0A1H1XSV2_9MICO</name>
<evidence type="ECO:0000256" key="4">
    <source>
        <dbReference type="ARBA" id="ARBA00022989"/>
    </source>
</evidence>
<reference evidence="9" key="2">
    <citation type="submission" date="2016-10" db="EMBL/GenBank/DDBJ databases">
        <authorList>
            <person name="de Groot N.N."/>
        </authorList>
    </citation>
    <scope>NUCLEOTIDE SEQUENCE [LARGE SCALE GENOMIC DNA]</scope>
    <source>
        <strain evidence="9">CPCC 202695</strain>
    </source>
</reference>
<feature type="domain" description="Type II secretion system protein GspF" evidence="7">
    <location>
        <begin position="152"/>
        <end position="275"/>
    </location>
</feature>
<evidence type="ECO:0000313" key="8">
    <source>
        <dbReference type="EMBL" id="MCP2366492.1"/>
    </source>
</evidence>
<feature type="transmembrane region" description="Helical" evidence="6">
    <location>
        <begin position="87"/>
        <end position="108"/>
    </location>
</feature>
<dbReference type="STRING" id="589382.SAMN04489721_2564"/>
<dbReference type="EMBL" id="SODL02000001">
    <property type="protein sequence ID" value="MCP2366492.1"/>
    <property type="molecule type" value="Genomic_DNA"/>
</dbReference>
<dbReference type="EMBL" id="LT629755">
    <property type="protein sequence ID" value="SDT11826.1"/>
    <property type="molecule type" value="Genomic_DNA"/>
</dbReference>
<feature type="transmembrane region" description="Helical" evidence="6">
    <location>
        <begin position="114"/>
        <end position="132"/>
    </location>
</feature>
<reference evidence="10" key="1">
    <citation type="submission" date="2016-10" db="EMBL/GenBank/DDBJ databases">
        <authorList>
            <person name="Varghese N."/>
            <person name="Submissions S."/>
        </authorList>
    </citation>
    <scope>NUCLEOTIDE SEQUENCE [LARGE SCALE GENOMIC DNA]</scope>
    <source>
        <strain evidence="10">CPCC 202695</strain>
    </source>
</reference>
<feature type="transmembrane region" description="Helical" evidence="6">
    <location>
        <begin position="6"/>
        <end position="29"/>
    </location>
</feature>
<feature type="transmembrane region" description="Helical" evidence="6">
    <location>
        <begin position="290"/>
        <end position="314"/>
    </location>
</feature>
<dbReference type="Proteomes" id="UP000893823">
    <property type="component" value="Unassembled WGS sequence"/>
</dbReference>
<protein>
    <submittedName>
        <fullName evidence="9">Tight adherence protein B</fullName>
    </submittedName>
</protein>
<evidence type="ECO:0000313" key="10">
    <source>
        <dbReference type="Proteomes" id="UP000199482"/>
    </source>
</evidence>
<dbReference type="AlphaFoldDB" id="A0A1H1XSV2"/>
<dbReference type="GO" id="GO:0005886">
    <property type="term" value="C:plasma membrane"/>
    <property type="evidence" value="ECO:0007669"/>
    <property type="project" value="UniProtKB-SubCell"/>
</dbReference>
<organism evidence="9 10">
    <name type="scientific">Agromyces flavus</name>
    <dbReference type="NCBI Taxonomy" id="589382"/>
    <lineage>
        <taxon>Bacteria</taxon>
        <taxon>Bacillati</taxon>
        <taxon>Actinomycetota</taxon>
        <taxon>Actinomycetes</taxon>
        <taxon>Micrococcales</taxon>
        <taxon>Microbacteriaceae</taxon>
        <taxon>Agromyces</taxon>
    </lineage>
</organism>
<evidence type="ECO:0000256" key="6">
    <source>
        <dbReference type="SAM" id="Phobius"/>
    </source>
</evidence>
<dbReference type="PANTHER" id="PTHR35007">
    <property type="entry name" value="INTEGRAL MEMBRANE PROTEIN-RELATED"/>
    <property type="match status" value="1"/>
</dbReference>
<keyword evidence="11" id="KW-1185">Reference proteome</keyword>
<proteinExistence type="predicted"/>
<sequence>MNPGILVAGISIALLAGLVLVFLVIAPPAPRVSAERRRAPGVDHVSMLSRITQRTTAAVDGVVSKQSRRFFGPEELELAGIRSEPSAFVVMVASAASVMALVGVLLGFASGTSLLWGFLFAVLTPIGAKVMLSMRTARRRDRFADQVDSTVQLMAGGLRAGHGLSRTVGAVASDSASPTSEELSRVVNETRLGRNLADSLAVTAQRMRSDDFEWLAQAVAVNQETGGNLAEVLDQVGKTIRQRNEIRRHVKALSAEGRLSAIVLVCLPVGVFLFLSLVQPTYMSVFFTSIFGMIALGVAVILLILGAIWVSFAVKVKF</sequence>